<dbReference type="PANTHER" id="PTHR24346">
    <property type="entry name" value="MAP/MICROTUBULE AFFINITY-REGULATING KINASE"/>
    <property type="match status" value="1"/>
</dbReference>
<dbReference type="Proteomes" id="UP000015102">
    <property type="component" value="Unassembled WGS sequence"/>
</dbReference>
<keyword evidence="1" id="KW-0547">Nucleotide-binding</keyword>
<dbReference type="Pfam" id="PF00069">
    <property type="entry name" value="Pkinase"/>
    <property type="match status" value="1"/>
</dbReference>
<evidence type="ECO:0000256" key="2">
    <source>
        <dbReference type="ARBA" id="ARBA00022840"/>
    </source>
</evidence>
<accession>T1GKE0</accession>
<dbReference type="Gene3D" id="3.30.200.20">
    <property type="entry name" value="Phosphorylase Kinase, domain 1"/>
    <property type="match status" value="1"/>
</dbReference>
<organism evidence="4 5">
    <name type="scientific">Megaselia scalaris</name>
    <name type="common">Humpbacked fly</name>
    <name type="synonym">Phora scalaris</name>
    <dbReference type="NCBI Taxonomy" id="36166"/>
    <lineage>
        <taxon>Eukaryota</taxon>
        <taxon>Metazoa</taxon>
        <taxon>Ecdysozoa</taxon>
        <taxon>Arthropoda</taxon>
        <taxon>Hexapoda</taxon>
        <taxon>Insecta</taxon>
        <taxon>Pterygota</taxon>
        <taxon>Neoptera</taxon>
        <taxon>Endopterygota</taxon>
        <taxon>Diptera</taxon>
        <taxon>Brachycera</taxon>
        <taxon>Muscomorpha</taxon>
        <taxon>Platypezoidea</taxon>
        <taxon>Phoridae</taxon>
        <taxon>Megaseliini</taxon>
        <taxon>Megaselia</taxon>
    </lineage>
</organism>
<dbReference type="EMBL" id="CAQQ02178829">
    <property type="status" value="NOT_ANNOTATED_CDS"/>
    <property type="molecule type" value="Genomic_DNA"/>
</dbReference>
<dbReference type="GO" id="GO:0035556">
    <property type="term" value="P:intracellular signal transduction"/>
    <property type="evidence" value="ECO:0007669"/>
    <property type="project" value="TreeGrafter"/>
</dbReference>
<evidence type="ECO:0000259" key="3">
    <source>
        <dbReference type="PROSITE" id="PS50011"/>
    </source>
</evidence>
<dbReference type="GO" id="GO:0000226">
    <property type="term" value="P:microtubule cytoskeleton organization"/>
    <property type="evidence" value="ECO:0007669"/>
    <property type="project" value="TreeGrafter"/>
</dbReference>
<dbReference type="EMBL" id="CAQQ02178828">
    <property type="status" value="NOT_ANNOTATED_CDS"/>
    <property type="molecule type" value="Genomic_DNA"/>
</dbReference>
<dbReference type="InterPro" id="IPR000719">
    <property type="entry name" value="Prot_kinase_dom"/>
</dbReference>
<reference evidence="5" key="1">
    <citation type="submission" date="2013-02" db="EMBL/GenBank/DDBJ databases">
        <authorList>
            <person name="Hughes D."/>
        </authorList>
    </citation>
    <scope>NUCLEOTIDE SEQUENCE</scope>
    <source>
        <strain>Durham</strain>
        <strain evidence="5">NC isolate 2 -- Noor lab</strain>
    </source>
</reference>
<evidence type="ECO:0000313" key="5">
    <source>
        <dbReference type="Proteomes" id="UP000015102"/>
    </source>
</evidence>
<sequence>MKFSLKIIFNNLVTIVAIKIIDKTCLNEEYLAKTYREISILKVLRHPHITRLYEVMESSTMIYLVTEYATNDSKDSFGRFLRDVRDSKDFIQIPYVRNPVVFPSQRTLP</sequence>
<evidence type="ECO:0000256" key="1">
    <source>
        <dbReference type="ARBA" id="ARBA00022741"/>
    </source>
</evidence>
<keyword evidence="2" id="KW-0067">ATP-binding</keyword>
<dbReference type="AlphaFoldDB" id="T1GKE0"/>
<dbReference type="SUPFAM" id="SSF56112">
    <property type="entry name" value="Protein kinase-like (PK-like)"/>
    <property type="match status" value="1"/>
</dbReference>
<reference evidence="4" key="2">
    <citation type="submission" date="2015-06" db="UniProtKB">
        <authorList>
            <consortium name="EnsemblMetazoa"/>
        </authorList>
    </citation>
    <scope>IDENTIFICATION</scope>
</reference>
<feature type="domain" description="Protein kinase" evidence="3">
    <location>
        <begin position="1"/>
        <end position="109"/>
    </location>
</feature>
<dbReference type="GO" id="GO:0050321">
    <property type="term" value="F:tau-protein kinase activity"/>
    <property type="evidence" value="ECO:0007669"/>
    <property type="project" value="TreeGrafter"/>
</dbReference>
<dbReference type="PANTHER" id="PTHR24346:SF42">
    <property type="entry name" value="SERINE_THREONINE-PROTEIN KINASE SIK3"/>
    <property type="match status" value="1"/>
</dbReference>
<dbReference type="GO" id="GO:0005737">
    <property type="term" value="C:cytoplasm"/>
    <property type="evidence" value="ECO:0007669"/>
    <property type="project" value="TreeGrafter"/>
</dbReference>
<dbReference type="STRING" id="36166.T1GKE0"/>
<dbReference type="PROSITE" id="PS50011">
    <property type="entry name" value="PROTEIN_KINASE_DOM"/>
    <property type="match status" value="1"/>
</dbReference>
<proteinExistence type="predicted"/>
<keyword evidence="5" id="KW-1185">Reference proteome</keyword>
<evidence type="ECO:0000313" key="4">
    <source>
        <dbReference type="EnsemblMetazoa" id="MESCA003963-PA"/>
    </source>
</evidence>
<name>T1GKE0_MEGSC</name>
<dbReference type="HOGENOM" id="CLU_2186950_0_0_1"/>
<dbReference type="GO" id="GO:0005524">
    <property type="term" value="F:ATP binding"/>
    <property type="evidence" value="ECO:0007669"/>
    <property type="project" value="UniProtKB-KW"/>
</dbReference>
<dbReference type="EnsemblMetazoa" id="MESCA003963-RA">
    <property type="protein sequence ID" value="MESCA003963-PA"/>
    <property type="gene ID" value="MESCA003963"/>
</dbReference>
<protein>
    <recommendedName>
        <fullName evidence="3">Protein kinase domain-containing protein</fullName>
    </recommendedName>
</protein>
<dbReference type="InterPro" id="IPR011009">
    <property type="entry name" value="Kinase-like_dom_sf"/>
</dbReference>